<evidence type="ECO:0000313" key="4">
    <source>
        <dbReference type="Proteomes" id="UP000008332"/>
    </source>
</evidence>
<dbReference type="EMBL" id="CP000267">
    <property type="protein sequence ID" value="ABD70966.1"/>
    <property type="molecule type" value="Genomic_DNA"/>
</dbReference>
<feature type="region of interest" description="Disordered" evidence="1">
    <location>
        <begin position="110"/>
        <end position="139"/>
    </location>
</feature>
<evidence type="ECO:0000313" key="3">
    <source>
        <dbReference type="EMBL" id="ABD70966.1"/>
    </source>
</evidence>
<dbReference type="HOGENOM" id="CLU_163183_0_0_4"/>
<sequence>MPEKACMKKPLKQMFVISSLLLMGTAVMAKLPAPSDEAKAKAAEAAAKAAWSGKVDAYQSCKAQDKVAAHYVQTAKAAGKDVKPAPAMPPCVDPGAFSYAPAVAAKPLEASGAHSPAPTATSPPSSKAPAADIAPAKKP</sequence>
<proteinExistence type="predicted"/>
<feature type="chain" id="PRO_5004200876" evidence="2">
    <location>
        <begin position="30"/>
        <end position="139"/>
    </location>
</feature>
<dbReference type="OrthoDB" id="8929716at2"/>
<keyword evidence="4" id="KW-1185">Reference proteome</keyword>
<evidence type="ECO:0000256" key="2">
    <source>
        <dbReference type="SAM" id="SignalP"/>
    </source>
</evidence>
<dbReference type="AlphaFoldDB" id="Q21TD7"/>
<reference evidence="4" key="1">
    <citation type="submission" date="2006-02" db="EMBL/GenBank/DDBJ databases">
        <title>Complete sequence of chromosome of Rhodoferax ferrireducens DSM 15236.</title>
        <authorList>
            <person name="Copeland A."/>
            <person name="Lucas S."/>
            <person name="Lapidus A."/>
            <person name="Barry K."/>
            <person name="Detter J.C."/>
            <person name="Glavina del Rio T."/>
            <person name="Hammon N."/>
            <person name="Israni S."/>
            <person name="Pitluck S."/>
            <person name="Brettin T."/>
            <person name="Bruce D."/>
            <person name="Han C."/>
            <person name="Tapia R."/>
            <person name="Gilna P."/>
            <person name="Kiss H."/>
            <person name="Schmutz J."/>
            <person name="Larimer F."/>
            <person name="Land M."/>
            <person name="Kyrpides N."/>
            <person name="Ivanova N."/>
            <person name="Richardson P."/>
        </authorList>
    </citation>
    <scope>NUCLEOTIDE SEQUENCE [LARGE SCALE GENOMIC DNA]</scope>
    <source>
        <strain evidence="4">ATCC BAA-621 / DSM 15236 / T118</strain>
    </source>
</reference>
<accession>Q21TD7</accession>
<protein>
    <submittedName>
        <fullName evidence="3">Uncharacterized protein</fullName>
    </submittedName>
</protein>
<dbReference type="STRING" id="338969.Rfer_3257"/>
<dbReference type="KEGG" id="rfr:Rfer_3257"/>
<evidence type="ECO:0000256" key="1">
    <source>
        <dbReference type="SAM" id="MobiDB-lite"/>
    </source>
</evidence>
<gene>
    <name evidence="3" type="ordered locus">Rfer_3257</name>
</gene>
<keyword evidence="2" id="KW-0732">Signal</keyword>
<dbReference type="eggNOG" id="ENOG50332MC">
    <property type="taxonomic scope" value="Bacteria"/>
</dbReference>
<feature type="signal peptide" evidence="2">
    <location>
        <begin position="1"/>
        <end position="29"/>
    </location>
</feature>
<name>Q21TD7_ALBFT</name>
<dbReference type="Proteomes" id="UP000008332">
    <property type="component" value="Chromosome"/>
</dbReference>
<organism evidence="3 4">
    <name type="scientific">Albidiferax ferrireducens (strain ATCC BAA-621 / DSM 15236 / T118)</name>
    <name type="common">Rhodoferax ferrireducens</name>
    <dbReference type="NCBI Taxonomy" id="338969"/>
    <lineage>
        <taxon>Bacteria</taxon>
        <taxon>Pseudomonadati</taxon>
        <taxon>Pseudomonadota</taxon>
        <taxon>Betaproteobacteria</taxon>
        <taxon>Burkholderiales</taxon>
        <taxon>Comamonadaceae</taxon>
        <taxon>Rhodoferax</taxon>
    </lineage>
</organism>